<dbReference type="OMA" id="WLGRAEN"/>
<proteinExistence type="predicted"/>
<dbReference type="EMBL" id="DS470097">
    <property type="protein sequence ID" value="EDO30247.1"/>
    <property type="molecule type" value="Genomic_DNA"/>
</dbReference>
<dbReference type="HOGENOM" id="CLU_266041_0_0_1"/>
<feature type="region of interest" description="Disordered" evidence="2">
    <location>
        <begin position="1065"/>
        <end position="1099"/>
    </location>
</feature>
<feature type="compositionally biased region" description="Basic and acidic residues" evidence="2">
    <location>
        <begin position="684"/>
        <end position="711"/>
    </location>
</feature>
<feature type="region of interest" description="Disordered" evidence="2">
    <location>
        <begin position="1006"/>
        <end position="1029"/>
    </location>
</feature>
<evidence type="ECO:0000313" key="3">
    <source>
        <dbReference type="EMBL" id="EDO30247.1"/>
    </source>
</evidence>
<feature type="compositionally biased region" description="Basic and acidic residues" evidence="2">
    <location>
        <begin position="1007"/>
        <end position="1023"/>
    </location>
</feature>
<accession>A7T1C3</accession>
<feature type="region of interest" description="Disordered" evidence="2">
    <location>
        <begin position="854"/>
        <end position="889"/>
    </location>
</feature>
<evidence type="ECO:0000256" key="2">
    <source>
        <dbReference type="SAM" id="MobiDB-lite"/>
    </source>
</evidence>
<feature type="coiled-coil region" evidence="1">
    <location>
        <begin position="387"/>
        <end position="421"/>
    </location>
</feature>
<keyword evidence="4" id="KW-1185">Reference proteome</keyword>
<organism evidence="3 4">
    <name type="scientific">Nematostella vectensis</name>
    <name type="common">Starlet sea anemone</name>
    <dbReference type="NCBI Taxonomy" id="45351"/>
    <lineage>
        <taxon>Eukaryota</taxon>
        <taxon>Metazoa</taxon>
        <taxon>Cnidaria</taxon>
        <taxon>Anthozoa</taxon>
        <taxon>Hexacorallia</taxon>
        <taxon>Actiniaria</taxon>
        <taxon>Edwardsiidae</taxon>
        <taxon>Nematostella</taxon>
    </lineage>
</organism>
<evidence type="ECO:0000256" key="1">
    <source>
        <dbReference type="SAM" id="Coils"/>
    </source>
</evidence>
<dbReference type="InParanoid" id="A7T1C3"/>
<sequence length="1248" mass="141737">MYDDDKDSVREGNRILVVWLGRAENKYESMYDDDKDSVREGNRILVVWLGRAENKYESMYDDDKDSVREGNRILVVWLGRAENKYESMYDDDKDSVREGNRILVVWLGRAENKYESMYDDDKDSVREGNRILVVWLGRAENKYESMYDDDKDSVREGNRILVVWLGRAENKYESMYDDDKDSVREGNRILVVWLGRAENKYESMYDDDKDSAFNAVQESVSGQLTMENILSGYHTLCREREELLESLQDSLDMDEEDLLNENKLAIAYTGSRNGRTRATFENAKITTEKLRQLNRDIINMSKRGQPSDKMEQEKKELEEELDMYKQMAVQQREDMDNRRLSVTRQDQAQQWKLVAGEMLDIVKGIKLEGKTDKVELERELNKILLTLNSQNEYIESLKKEIDKSEKNVKNIEREKTRLYNDKILVEDELQTKRLEVQQCKKYIKKLLQEKKDDKKILSTEDGVLLDLDDDDDEEMTTLAQGRANNTHLLQAQIRDQRSKALRFEEQNKELLRQLAACQQGNQQEKSKEQVAVVTVAKDGDCESCKEMSARLTEGEELLKQLTSKNEKLLADLNDIGEQLFDTSKQNKELMRQLAACQQVNQQEKENAALKSSLERSQQDMRQTQPSPAPSSPERTSSESSTDSRPATPVFIEDTPAKKPGKTTTSRPLQAPKSRAPKPRKKEAKPKAESKQKTAKEPEKAKEKPQENEETKSKRRAASFNETREEKAPYVKVREAKLLSLCDKGTQTCNRGRLEAMMSGGHRRESVGSWKADGKKRHSLADAIMSIAPPPVIEQETSNAMSTIREEVDRLCEDISGFVEYSYDLVEKEATTLQTQAEKHLGEEVANEIAAQEEIAKPDLESLPSINDRRQSLGGHSHRRRSTVLNLDTRRGTLHQREAQCLLYFQRKQSEGYHGPEVALPEVQSDHEHIGKPVESRVAWDEKKEGSENDWRPETAPVSVNIYLVGVYEKFYDMWKQNRQVRRQSISNRGHVPVVGKSLLPTVQSVERVPKSHEKEEGTEGKEVDYEDPGSLFPHINTAEAKSGKNMAISTAMLSNKGIMMIGNSAAGPAPATAPSSQQGGGKRRSKPSSYSRKQQLMRQKDRVMYGDARMLELSSMLVDQGISKSHSTVGFAYGGALEMSGGARMQGFNLPFIAQAIGPVQSKAPATSGRLDGTKPATARLNMHAQTGESAQIEQRSSHVSFAPATWNHRQSIPRYHSSNEVPSTKKGTAMAATKLPLLPINTLFNTM</sequence>
<dbReference type="AlphaFoldDB" id="A7T1C3"/>
<dbReference type="Proteomes" id="UP000001593">
    <property type="component" value="Unassembled WGS sequence"/>
</dbReference>
<name>A7T1C3_NEMVE</name>
<feature type="region of interest" description="Disordered" evidence="2">
    <location>
        <begin position="604"/>
        <end position="726"/>
    </location>
</feature>
<keyword evidence="1" id="KW-0175">Coiled coil</keyword>
<feature type="coiled-coil region" evidence="1">
    <location>
        <begin position="307"/>
        <end position="334"/>
    </location>
</feature>
<protein>
    <submittedName>
        <fullName evidence="3">Uncharacterized protein</fullName>
    </submittedName>
</protein>
<reference evidence="3 4" key="1">
    <citation type="journal article" date="2007" name="Science">
        <title>Sea anemone genome reveals ancestral eumetazoan gene repertoire and genomic organization.</title>
        <authorList>
            <person name="Putnam N.H."/>
            <person name="Srivastava M."/>
            <person name="Hellsten U."/>
            <person name="Dirks B."/>
            <person name="Chapman J."/>
            <person name="Salamov A."/>
            <person name="Terry A."/>
            <person name="Shapiro H."/>
            <person name="Lindquist E."/>
            <person name="Kapitonov V.V."/>
            <person name="Jurka J."/>
            <person name="Genikhovich G."/>
            <person name="Grigoriev I.V."/>
            <person name="Lucas S.M."/>
            <person name="Steele R.E."/>
            <person name="Finnerty J.R."/>
            <person name="Technau U."/>
            <person name="Martindale M.Q."/>
            <person name="Rokhsar D.S."/>
        </authorList>
    </citation>
    <scope>NUCLEOTIDE SEQUENCE [LARGE SCALE GENOMIC DNA]</scope>
    <source>
        <strain evidence="4">CH2 X CH6</strain>
    </source>
</reference>
<dbReference type="STRING" id="45351.A7T1C3"/>
<gene>
    <name evidence="3" type="ORF">NEMVEDRAFT_v1g220850</name>
</gene>
<feature type="compositionally biased region" description="Basic and acidic residues" evidence="2">
    <location>
        <begin position="604"/>
        <end position="618"/>
    </location>
</feature>
<feature type="compositionally biased region" description="Basic residues" evidence="2">
    <location>
        <begin position="674"/>
        <end position="683"/>
    </location>
</feature>
<feature type="compositionally biased region" description="Low complexity" evidence="2">
    <location>
        <begin position="631"/>
        <end position="646"/>
    </location>
</feature>
<evidence type="ECO:0000313" key="4">
    <source>
        <dbReference type="Proteomes" id="UP000001593"/>
    </source>
</evidence>
<feature type="compositionally biased region" description="Low complexity" evidence="2">
    <location>
        <begin position="1065"/>
        <end position="1076"/>
    </location>
</feature>